<keyword evidence="8 15" id="KW-0067">ATP-binding</keyword>
<dbReference type="EC" id="5.6.2.4" evidence="13"/>
<evidence type="ECO:0000313" key="19">
    <source>
        <dbReference type="Proteomes" id="UP000231388"/>
    </source>
</evidence>
<evidence type="ECO:0000256" key="3">
    <source>
        <dbReference type="ARBA" id="ARBA00022741"/>
    </source>
</evidence>
<evidence type="ECO:0000256" key="5">
    <source>
        <dbReference type="ARBA" id="ARBA00022801"/>
    </source>
</evidence>
<evidence type="ECO:0000256" key="15">
    <source>
        <dbReference type="PROSITE-ProRule" id="PRU00560"/>
    </source>
</evidence>
<evidence type="ECO:0000259" key="16">
    <source>
        <dbReference type="PROSITE" id="PS51198"/>
    </source>
</evidence>
<evidence type="ECO:0000256" key="12">
    <source>
        <dbReference type="ARBA" id="ARBA00034617"/>
    </source>
</evidence>
<dbReference type="SUPFAM" id="SSF52980">
    <property type="entry name" value="Restriction endonuclease-like"/>
    <property type="match status" value="1"/>
</dbReference>
<name>A0A2G9XDT4_UNCKA</name>
<feature type="binding site" evidence="15">
    <location>
        <begin position="47"/>
        <end position="54"/>
    </location>
    <ligand>
        <name>ATP</name>
        <dbReference type="ChEBI" id="CHEBI:30616"/>
    </ligand>
</feature>
<evidence type="ECO:0000256" key="11">
    <source>
        <dbReference type="ARBA" id="ARBA00023235"/>
    </source>
</evidence>
<dbReference type="Proteomes" id="UP000231388">
    <property type="component" value="Unassembled WGS sequence"/>
</dbReference>
<dbReference type="GO" id="GO:0005524">
    <property type="term" value="F:ATP binding"/>
    <property type="evidence" value="ECO:0007669"/>
    <property type="project" value="UniProtKB-UniRule"/>
</dbReference>
<dbReference type="PROSITE" id="PS51217">
    <property type="entry name" value="UVRD_HELICASE_CTER"/>
    <property type="match status" value="1"/>
</dbReference>
<dbReference type="CDD" id="cd17932">
    <property type="entry name" value="DEXQc_UvrD"/>
    <property type="match status" value="1"/>
</dbReference>
<feature type="domain" description="UvrD-like helicase C-terminal" evidence="17">
    <location>
        <begin position="322"/>
        <end position="599"/>
    </location>
</feature>
<dbReference type="InterPro" id="IPR011604">
    <property type="entry name" value="PDDEXK-like_dom_sf"/>
</dbReference>
<comment type="catalytic activity">
    <reaction evidence="12">
        <text>Couples ATP hydrolysis with the unwinding of duplex DNA by translocating in the 3'-5' direction.</text>
        <dbReference type="EC" id="5.6.2.4"/>
    </reaction>
</comment>
<evidence type="ECO:0000256" key="7">
    <source>
        <dbReference type="ARBA" id="ARBA00022839"/>
    </source>
</evidence>
<dbReference type="PROSITE" id="PS51198">
    <property type="entry name" value="UVRD_HELICASE_ATP_BIND"/>
    <property type="match status" value="1"/>
</dbReference>
<keyword evidence="4" id="KW-0227">DNA damage</keyword>
<dbReference type="InterPro" id="IPR038726">
    <property type="entry name" value="PDDEXK_AddAB-type"/>
</dbReference>
<comment type="similarity">
    <text evidence="1">Belongs to the helicase family. UvrD subfamily.</text>
</comment>
<dbReference type="Pfam" id="PF13361">
    <property type="entry name" value="UvrD_C"/>
    <property type="match status" value="1"/>
</dbReference>
<evidence type="ECO:0000313" key="18">
    <source>
        <dbReference type="EMBL" id="PIP04441.1"/>
    </source>
</evidence>
<proteinExistence type="inferred from homology"/>
<evidence type="ECO:0000256" key="6">
    <source>
        <dbReference type="ARBA" id="ARBA00022806"/>
    </source>
</evidence>
<keyword evidence="9" id="KW-0238">DNA-binding</keyword>
<comment type="caution">
    <text evidence="18">The sequence shown here is derived from an EMBL/GenBank/DDBJ whole genome shotgun (WGS) entry which is preliminary data.</text>
</comment>
<feature type="domain" description="UvrD-like helicase ATP-binding" evidence="16">
    <location>
        <begin position="26"/>
        <end position="321"/>
    </location>
</feature>
<dbReference type="InterPro" id="IPR000212">
    <property type="entry name" value="DNA_helicase_UvrD/REP"/>
</dbReference>
<evidence type="ECO:0000256" key="4">
    <source>
        <dbReference type="ARBA" id="ARBA00022763"/>
    </source>
</evidence>
<dbReference type="SUPFAM" id="SSF52540">
    <property type="entry name" value="P-loop containing nucleoside triphosphate hydrolases"/>
    <property type="match status" value="1"/>
</dbReference>
<dbReference type="InterPro" id="IPR014017">
    <property type="entry name" value="DNA_helicase_UvrD-like_C"/>
</dbReference>
<evidence type="ECO:0000256" key="8">
    <source>
        <dbReference type="ARBA" id="ARBA00022840"/>
    </source>
</evidence>
<evidence type="ECO:0000256" key="1">
    <source>
        <dbReference type="ARBA" id="ARBA00009922"/>
    </source>
</evidence>
<dbReference type="PANTHER" id="PTHR11070:SF2">
    <property type="entry name" value="ATP-DEPENDENT DNA HELICASE SRS2"/>
    <property type="match status" value="1"/>
</dbReference>
<keyword evidence="7" id="KW-0269">Exonuclease</keyword>
<gene>
    <name evidence="18" type="ORF">COX53_02545</name>
</gene>
<evidence type="ECO:0000256" key="13">
    <source>
        <dbReference type="ARBA" id="ARBA00034808"/>
    </source>
</evidence>
<dbReference type="EMBL" id="PCQY01000031">
    <property type="protein sequence ID" value="PIP04441.1"/>
    <property type="molecule type" value="Genomic_DNA"/>
</dbReference>
<keyword evidence="3 15" id="KW-0547">Nucleotide-binding</keyword>
<reference evidence="18 19" key="1">
    <citation type="submission" date="2017-09" db="EMBL/GenBank/DDBJ databases">
        <title>Depth-based differentiation of microbial function through sediment-hosted aquifers and enrichment of novel symbionts in the deep terrestrial subsurface.</title>
        <authorList>
            <person name="Probst A.J."/>
            <person name="Ladd B."/>
            <person name="Jarett J.K."/>
            <person name="Geller-Mcgrath D.E."/>
            <person name="Sieber C.M."/>
            <person name="Emerson J.B."/>
            <person name="Anantharaman K."/>
            <person name="Thomas B.C."/>
            <person name="Malmstrom R."/>
            <person name="Stieglmeier M."/>
            <person name="Klingl A."/>
            <person name="Woyke T."/>
            <person name="Ryan C.M."/>
            <person name="Banfield J.F."/>
        </authorList>
    </citation>
    <scope>NUCLEOTIDE SEQUENCE [LARGE SCALE GENOMIC DNA]</scope>
    <source>
        <strain evidence="18">CG23_combo_of_CG06-09_8_20_14_all_40_14</strain>
    </source>
</reference>
<sequence length="958" mass="110609">MSMVSTLDSGAIIKCYTSLMNQDEKIVLNQKQKEAVEHKNGPILIVAGAGTGKTRVITERIKYLISNNLAKPKEILALTFTEKGANEMLGRVDKIMPLGYEEPWITTFHSFADRLLREEALEIGLDPQYIILTKPQSFALVKKNLFNLNLKYFLPLGNPVKFIDAILTFFSRLQDEEVYPKDFEKWRKKLNSSKEEDGRWGELSAAYQIYQQIKIKESFMDFGDLILWVIKLFKERPSILSRYKNQFKYILLDEFQDTNFAQFEIIQLLAPPKDKPNLMVVGDDSQSIYKFRGAAISNILDFMGKYKNAESVYLLKNYRTTQNILGGAYKLIKHNNPDTLESKLGISKNLTSERREKGHPPKILLAQTGEEEAEMVVEEIRKLIKSKNYSYKDFAILARANNHLDNFVWALKRYGIPYQIIGNRGLFNQPEVSQLINFLRVCQDISDSASLYGLLNSEILDYNPQNILSALNSSKYKNITLWESIKEREYFSFITKEVEMAMNSSKENSVSAVLYNFIVNTKYPEKLLENENVENTLKTNNLNLFFRYIKNYESSEKASSINSFVEFLDVMIPAGENPAQAVLEDIDTVNLLTVHGSKGLEFSVVFMVNLTSDRFPTRNRRDPIEIPEGLIKETLPIGDYHIQEERRLFYVGMTRAKDFLYLTYAKNYGGVKDKKPSVFINELEISLPGKPTEGLPLFQNTKYKKYPYPEKENAFAPTYMSYSQINTYNQCPLQYKYRYVLKMPTKPSHALTFGQSIHNTLKIFHTQERKGSLTGDLDILKIFEKAFIPLGYENSAHIKKRREQGKEMLLNYVKTRKGNFGVPKFIEEKFKLTKFEVPLLGFIDRIDYKNGEYEIIDYKTGSLKNQNFVDKNEQLTIYAMAAKDCFGITAKTLALYFIEDNVKINTARTEKDLEKEKGAIDEVITSIRTSSFEPKAGQHCRYCDFSKICPAYRNYLNY</sequence>
<keyword evidence="5 15" id="KW-0378">Hydrolase</keyword>
<evidence type="ECO:0000256" key="10">
    <source>
        <dbReference type="ARBA" id="ARBA00023204"/>
    </source>
</evidence>
<evidence type="ECO:0000256" key="14">
    <source>
        <dbReference type="ARBA" id="ARBA00048988"/>
    </source>
</evidence>
<dbReference type="GO" id="GO:0004527">
    <property type="term" value="F:exonuclease activity"/>
    <property type="evidence" value="ECO:0007669"/>
    <property type="project" value="UniProtKB-KW"/>
</dbReference>
<dbReference type="Gene3D" id="3.40.50.300">
    <property type="entry name" value="P-loop containing nucleotide triphosphate hydrolases"/>
    <property type="match status" value="2"/>
</dbReference>
<organism evidence="18 19">
    <name type="scientific">candidate division WWE3 bacterium CG23_combo_of_CG06-09_8_20_14_all_40_14</name>
    <dbReference type="NCBI Taxonomy" id="1975095"/>
    <lineage>
        <taxon>Bacteria</taxon>
        <taxon>Katanobacteria</taxon>
    </lineage>
</organism>
<comment type="catalytic activity">
    <reaction evidence="14">
        <text>ATP + H2O = ADP + phosphate + H(+)</text>
        <dbReference type="Rhea" id="RHEA:13065"/>
        <dbReference type="ChEBI" id="CHEBI:15377"/>
        <dbReference type="ChEBI" id="CHEBI:15378"/>
        <dbReference type="ChEBI" id="CHEBI:30616"/>
        <dbReference type="ChEBI" id="CHEBI:43474"/>
        <dbReference type="ChEBI" id="CHEBI:456216"/>
        <dbReference type="EC" id="5.6.2.4"/>
    </reaction>
</comment>
<evidence type="ECO:0000256" key="2">
    <source>
        <dbReference type="ARBA" id="ARBA00022722"/>
    </source>
</evidence>
<dbReference type="GO" id="GO:0003677">
    <property type="term" value="F:DNA binding"/>
    <property type="evidence" value="ECO:0007669"/>
    <property type="project" value="UniProtKB-KW"/>
</dbReference>
<accession>A0A2G9XDT4</accession>
<dbReference type="Gene3D" id="1.10.486.10">
    <property type="entry name" value="PCRA, domain 4"/>
    <property type="match status" value="1"/>
</dbReference>
<keyword evidence="11" id="KW-0413">Isomerase</keyword>
<keyword evidence="2" id="KW-0540">Nuclease</keyword>
<dbReference type="PANTHER" id="PTHR11070">
    <property type="entry name" value="UVRD / RECB / PCRA DNA HELICASE FAMILY MEMBER"/>
    <property type="match status" value="1"/>
</dbReference>
<keyword evidence="10" id="KW-0234">DNA repair</keyword>
<evidence type="ECO:0000256" key="9">
    <source>
        <dbReference type="ARBA" id="ARBA00023125"/>
    </source>
</evidence>
<dbReference type="Gene3D" id="3.90.320.10">
    <property type="match status" value="1"/>
</dbReference>
<dbReference type="InterPro" id="IPR027417">
    <property type="entry name" value="P-loop_NTPase"/>
</dbReference>
<dbReference type="InterPro" id="IPR014016">
    <property type="entry name" value="UvrD-like_ATP-bd"/>
</dbReference>
<evidence type="ECO:0000259" key="17">
    <source>
        <dbReference type="PROSITE" id="PS51217"/>
    </source>
</evidence>
<dbReference type="AlphaFoldDB" id="A0A2G9XDT4"/>
<protein>
    <recommendedName>
        <fullName evidence="13">DNA 3'-5' helicase</fullName>
        <ecNumber evidence="13">5.6.2.4</ecNumber>
    </recommendedName>
</protein>
<dbReference type="Gene3D" id="1.10.10.160">
    <property type="match status" value="1"/>
</dbReference>
<dbReference type="InterPro" id="IPR011335">
    <property type="entry name" value="Restrct_endonuc-II-like"/>
</dbReference>
<dbReference type="GO" id="GO:0043138">
    <property type="term" value="F:3'-5' DNA helicase activity"/>
    <property type="evidence" value="ECO:0007669"/>
    <property type="project" value="UniProtKB-EC"/>
</dbReference>
<keyword evidence="6 15" id="KW-0347">Helicase</keyword>
<dbReference type="GO" id="GO:0000725">
    <property type="term" value="P:recombinational repair"/>
    <property type="evidence" value="ECO:0007669"/>
    <property type="project" value="TreeGrafter"/>
</dbReference>
<dbReference type="Pfam" id="PF12705">
    <property type="entry name" value="PDDEXK_1"/>
    <property type="match status" value="1"/>
</dbReference>
<dbReference type="Pfam" id="PF00580">
    <property type="entry name" value="UvrD-helicase"/>
    <property type="match status" value="1"/>
</dbReference>
<dbReference type="InterPro" id="IPR013986">
    <property type="entry name" value="DExx_box_DNA_helicase_dom_sf"/>
</dbReference>